<evidence type="ECO:0000313" key="3">
    <source>
        <dbReference type="Proteomes" id="UP000008068"/>
    </source>
</evidence>
<sequence>MNYNYQPQIVEVHHVHYNHHYHYDMGADLKNLPLSDPPPPQNYEQFQGGFQDFGGWYNYQPQVVEVHHVHYNYHYRYDMGTHLENLPDAHHQGQPQDLHQHQQQQWEPLDEMEMEIDFHTDDEMDSAEEEMDFEEKTDGAETEEDQV</sequence>
<name>G0NUC6_CAEBE</name>
<dbReference type="HOGENOM" id="CLU_1769688_0_0_1"/>
<gene>
    <name evidence="2" type="ORF">CAEBREN_09888</name>
</gene>
<evidence type="ECO:0000256" key="1">
    <source>
        <dbReference type="SAM" id="MobiDB-lite"/>
    </source>
</evidence>
<proteinExistence type="predicted"/>
<organism evidence="3">
    <name type="scientific">Caenorhabditis brenneri</name>
    <name type="common">Nematode worm</name>
    <dbReference type="NCBI Taxonomy" id="135651"/>
    <lineage>
        <taxon>Eukaryota</taxon>
        <taxon>Metazoa</taxon>
        <taxon>Ecdysozoa</taxon>
        <taxon>Nematoda</taxon>
        <taxon>Chromadorea</taxon>
        <taxon>Rhabditida</taxon>
        <taxon>Rhabditina</taxon>
        <taxon>Rhabditomorpha</taxon>
        <taxon>Rhabditoidea</taxon>
        <taxon>Rhabditidae</taxon>
        <taxon>Peloderinae</taxon>
        <taxon>Caenorhabditis</taxon>
    </lineage>
</organism>
<dbReference type="InParanoid" id="G0NUC6"/>
<accession>G0NUC6</accession>
<evidence type="ECO:0000313" key="2">
    <source>
        <dbReference type="EMBL" id="EGT37758.1"/>
    </source>
</evidence>
<keyword evidence="3" id="KW-1185">Reference proteome</keyword>
<protein>
    <submittedName>
        <fullName evidence="2">Uncharacterized protein</fullName>
    </submittedName>
</protein>
<dbReference type="Proteomes" id="UP000008068">
    <property type="component" value="Unassembled WGS sequence"/>
</dbReference>
<reference evidence="3" key="1">
    <citation type="submission" date="2011-07" db="EMBL/GenBank/DDBJ databases">
        <authorList>
            <consortium name="Caenorhabditis brenneri Sequencing and Analysis Consortium"/>
            <person name="Wilson R.K."/>
        </authorList>
    </citation>
    <scope>NUCLEOTIDE SEQUENCE [LARGE SCALE GENOMIC DNA]</scope>
    <source>
        <strain evidence="3">PB2801</strain>
    </source>
</reference>
<dbReference type="AlphaFoldDB" id="G0NUC6"/>
<feature type="compositionally biased region" description="Low complexity" evidence="1">
    <location>
        <begin position="92"/>
        <end position="105"/>
    </location>
</feature>
<feature type="region of interest" description="Disordered" evidence="1">
    <location>
        <begin position="87"/>
        <end position="106"/>
    </location>
</feature>
<feature type="compositionally biased region" description="Acidic residues" evidence="1">
    <location>
        <begin position="122"/>
        <end position="133"/>
    </location>
</feature>
<feature type="region of interest" description="Disordered" evidence="1">
    <location>
        <begin position="120"/>
        <end position="147"/>
    </location>
</feature>
<dbReference type="EMBL" id="GL379949">
    <property type="protein sequence ID" value="EGT37758.1"/>
    <property type="molecule type" value="Genomic_DNA"/>
</dbReference>